<dbReference type="InterPro" id="IPR016181">
    <property type="entry name" value="Acyl_CoA_acyltransferase"/>
</dbReference>
<keyword evidence="2" id="KW-0808">Transferase</keyword>
<dbReference type="CDD" id="cd04301">
    <property type="entry name" value="NAT_SF"/>
    <property type="match status" value="1"/>
</dbReference>
<dbReference type="HOGENOM" id="CLU_111226_4_0_9"/>
<evidence type="ECO:0000313" key="3">
    <source>
        <dbReference type="Proteomes" id="UP000018227"/>
    </source>
</evidence>
<dbReference type="GO" id="GO:0016747">
    <property type="term" value="F:acyltransferase activity, transferring groups other than amino-acyl groups"/>
    <property type="evidence" value="ECO:0007669"/>
    <property type="project" value="InterPro"/>
</dbReference>
<dbReference type="eggNOG" id="COG1670">
    <property type="taxonomic scope" value="Bacteria"/>
</dbReference>
<evidence type="ECO:0000259" key="1">
    <source>
        <dbReference type="PROSITE" id="PS51186"/>
    </source>
</evidence>
<dbReference type="RefSeq" id="WP_023354956.1">
    <property type="nucleotide sequence ID" value="NZ_KI535368.1"/>
</dbReference>
<comment type="caution">
    <text evidence="2">The sequence shown here is derived from an EMBL/GenBank/DDBJ whole genome shotgun (WGS) entry which is preliminary data.</text>
</comment>
<protein>
    <submittedName>
        <fullName evidence="2">Acetyltransferase, GNAT family</fullName>
    </submittedName>
</protein>
<dbReference type="OrthoDB" id="9800193at2"/>
<accession>V2XM25</accession>
<evidence type="ECO:0000313" key="2">
    <source>
        <dbReference type="EMBL" id="ESL03214.1"/>
    </source>
</evidence>
<dbReference type="SUPFAM" id="SSF55729">
    <property type="entry name" value="Acyl-CoA N-acyltransferases (Nat)"/>
    <property type="match status" value="1"/>
</dbReference>
<dbReference type="EMBL" id="ACIL03000013">
    <property type="protein sequence ID" value="ESL03214.1"/>
    <property type="molecule type" value="Genomic_DNA"/>
</dbReference>
<dbReference type="STRING" id="592026.GCWU0000282_002088"/>
<sequence length="168" mass="18969">MVNNSEDDKTVSELSNGIKLSPAACDILIKGITEENFQQCLQLKASVPDSQFVDTVEYSLAEAWLYYKDMKPFAIYLGSNIIGFVSMYIGEENYQIINFLIDDMYRGAGIGTKAAKICIDYLSKSYGAKRISVPVHERHLAACKFWKKLGFGLSDSIEDSYIYMRLEL</sequence>
<feature type="domain" description="N-acetyltransferase" evidence="1">
    <location>
        <begin position="27"/>
        <end position="168"/>
    </location>
</feature>
<dbReference type="AlphaFoldDB" id="V2XM25"/>
<dbReference type="PROSITE" id="PS51186">
    <property type="entry name" value="GNAT"/>
    <property type="match status" value="1"/>
</dbReference>
<dbReference type="Gene3D" id="3.40.630.30">
    <property type="match status" value="1"/>
</dbReference>
<proteinExistence type="predicted"/>
<reference evidence="2 3" key="1">
    <citation type="submission" date="2013-06" db="EMBL/GenBank/DDBJ databases">
        <authorList>
            <person name="Weinstock G."/>
            <person name="Sodergren E."/>
            <person name="Clifton S."/>
            <person name="Fulton L."/>
            <person name="Fulton B."/>
            <person name="Courtney L."/>
            <person name="Fronick C."/>
            <person name="Harrison M."/>
            <person name="Strong C."/>
            <person name="Farmer C."/>
            <person name="Delahaunty K."/>
            <person name="Markovic C."/>
            <person name="Hall O."/>
            <person name="Minx P."/>
            <person name="Tomlinson C."/>
            <person name="Mitreva M."/>
            <person name="Nelson J."/>
            <person name="Hou S."/>
            <person name="Wollam A."/>
            <person name="Pepin K.H."/>
            <person name="Johnson M."/>
            <person name="Bhonagiri V."/>
            <person name="Nash W.E."/>
            <person name="Warren W."/>
            <person name="Chinwalla A."/>
            <person name="Mardis E.R."/>
            <person name="Wilson R.K."/>
        </authorList>
    </citation>
    <scope>NUCLEOTIDE SEQUENCE [LARGE SCALE GENOMIC DNA]</scope>
    <source>
        <strain evidence="2 3">ATCC 51271</strain>
    </source>
</reference>
<dbReference type="Proteomes" id="UP000018227">
    <property type="component" value="Unassembled WGS sequence"/>
</dbReference>
<dbReference type="InterPro" id="IPR000182">
    <property type="entry name" value="GNAT_dom"/>
</dbReference>
<organism evidence="2 3">
    <name type="scientific">Catonella morbi ATCC 51271</name>
    <dbReference type="NCBI Taxonomy" id="592026"/>
    <lineage>
        <taxon>Bacteria</taxon>
        <taxon>Bacillati</taxon>
        <taxon>Bacillota</taxon>
        <taxon>Clostridia</taxon>
        <taxon>Lachnospirales</taxon>
        <taxon>Lachnospiraceae</taxon>
        <taxon>Catonella</taxon>
    </lineage>
</organism>
<name>V2XM25_9FIRM</name>
<keyword evidence="3" id="KW-1185">Reference proteome</keyword>
<gene>
    <name evidence="2" type="ORF">GCWU0000282_002088</name>
</gene>
<dbReference type="Pfam" id="PF00583">
    <property type="entry name" value="Acetyltransf_1"/>
    <property type="match status" value="1"/>
</dbReference>